<feature type="compositionally biased region" description="Basic and acidic residues" evidence="1">
    <location>
        <begin position="170"/>
        <end position="184"/>
    </location>
</feature>
<protein>
    <submittedName>
        <fullName evidence="2">Uncharacterized protein</fullName>
    </submittedName>
</protein>
<proteinExistence type="predicted"/>
<reference evidence="2 3" key="1">
    <citation type="submission" date="2017-09" db="EMBL/GenBank/DDBJ databases">
        <title>Biodiversity and function of Thalassospira species in the particle-attached aromatic-hydrocarbon-degrading consortia from the surface seawater of the China South Sea.</title>
        <authorList>
            <person name="Dong C."/>
            <person name="Lai Q."/>
            <person name="Shao Z."/>
        </authorList>
    </citation>
    <scope>NUCLEOTIDE SEQUENCE [LARGE SCALE GENOMIC DNA]</scope>
    <source>
        <strain evidence="2 3">139Z-12</strain>
    </source>
</reference>
<keyword evidence="3" id="KW-1185">Reference proteome</keyword>
<sequence>MSISLMASFKQPKANANASANLAFLRRTAVGMLAMMLSALVFMMAVAPANASSKKEPAAEEEVANTEPVIPDTVIIPDPVSLTVVLPKSGTIRQLVFNIWLEAATKQDVEVIESRMPKIINAFLVDLQRLMYRDTQSRFENREPGKRGFKFDAPALLPPPPAKTEEELEAEAKAAEEAAEKGEEITPEPPFSPFAPVPNRYFSALQFQLQKTAQSILPPDTLRSVQVRKFYDRWPGDAKQR</sequence>
<organism evidence="2 3">
    <name type="scientific">Thalassospira lohafexi</name>
    <dbReference type="NCBI Taxonomy" id="744227"/>
    <lineage>
        <taxon>Bacteria</taxon>
        <taxon>Pseudomonadati</taxon>
        <taxon>Pseudomonadota</taxon>
        <taxon>Alphaproteobacteria</taxon>
        <taxon>Rhodospirillales</taxon>
        <taxon>Thalassospiraceae</taxon>
        <taxon>Thalassospira</taxon>
    </lineage>
</organism>
<feature type="compositionally biased region" description="Basic and acidic residues" evidence="1">
    <location>
        <begin position="138"/>
        <end position="150"/>
    </location>
</feature>
<feature type="region of interest" description="Disordered" evidence="1">
    <location>
        <begin position="138"/>
        <end position="192"/>
    </location>
</feature>
<name>A0A2N3L186_9PROT</name>
<evidence type="ECO:0000313" key="3">
    <source>
        <dbReference type="Proteomes" id="UP000233332"/>
    </source>
</evidence>
<evidence type="ECO:0000256" key="1">
    <source>
        <dbReference type="SAM" id="MobiDB-lite"/>
    </source>
</evidence>
<dbReference type="EMBL" id="NXGX01000012">
    <property type="protein sequence ID" value="PKR56486.1"/>
    <property type="molecule type" value="Genomic_DNA"/>
</dbReference>
<evidence type="ECO:0000313" key="2">
    <source>
        <dbReference type="EMBL" id="PKR56486.1"/>
    </source>
</evidence>
<gene>
    <name evidence="2" type="ORF">COO92_20605</name>
</gene>
<dbReference type="AlphaFoldDB" id="A0A2N3L186"/>
<comment type="caution">
    <text evidence="2">The sequence shown here is derived from an EMBL/GenBank/DDBJ whole genome shotgun (WGS) entry which is preliminary data.</text>
</comment>
<dbReference type="Proteomes" id="UP000233332">
    <property type="component" value="Unassembled WGS sequence"/>
</dbReference>
<dbReference type="RefSeq" id="WP_133125100.1">
    <property type="nucleotide sequence ID" value="NZ_NXGX01000012.1"/>
</dbReference>
<accession>A0A2N3L186</accession>